<dbReference type="PANTHER" id="PTHR24260">
    <property type="match status" value="1"/>
</dbReference>
<name>A0ABV7CE03_9GAMM</name>
<dbReference type="Pfam" id="PF00089">
    <property type="entry name" value="Trypsin"/>
    <property type="match status" value="1"/>
</dbReference>
<dbReference type="PANTHER" id="PTHR24260:SF136">
    <property type="entry name" value="GH08193P-RELATED"/>
    <property type="match status" value="1"/>
</dbReference>
<feature type="domain" description="Peptidase S1" evidence="1">
    <location>
        <begin position="24"/>
        <end position="247"/>
    </location>
</feature>
<dbReference type="PRINTS" id="PR00722">
    <property type="entry name" value="CHYMOTRYPSIN"/>
</dbReference>
<dbReference type="EMBL" id="JBHRSD010000001">
    <property type="protein sequence ID" value="MFC3031013.1"/>
    <property type="molecule type" value="Genomic_DNA"/>
</dbReference>
<dbReference type="InterPro" id="IPR043504">
    <property type="entry name" value="Peptidase_S1_PA_chymotrypsin"/>
</dbReference>
<dbReference type="InterPro" id="IPR051333">
    <property type="entry name" value="CLIP_Serine_Protease"/>
</dbReference>
<sequence length="286" mass="30419">MKSHFLPLVSTVLFAVAALPVSAIVLRHDVAPENYLATLQDFPALAQFYLDGAHGALIAPTWVLTAAHTTFCTNPGASILVGGEKVTVKRRFIHPNHTPSVSHDLALLELAEPVTRIKPAKIYSASDELGQVVTFIGAGGTGTGQEGQTIDNAENKGVLRKANNTVAKAEGPLLQFIFRQGDEALPLEGIGGGGDSGGPAFIKHGDDYMVLGVSSRGEIGSTIGKYGNREYYTRISYFKDWINNVMSGSEEQRAAIALPQLKHLMPGLSVASLPQLCAEINLASNE</sequence>
<gene>
    <name evidence="2" type="ORF">ACFOEE_00510</name>
</gene>
<protein>
    <submittedName>
        <fullName evidence="2">S1 family peptidase</fullName>
    </submittedName>
</protein>
<dbReference type="InterPro" id="IPR001314">
    <property type="entry name" value="Peptidase_S1A"/>
</dbReference>
<reference evidence="3" key="1">
    <citation type="journal article" date="2019" name="Int. J. Syst. Evol. Microbiol.">
        <title>The Global Catalogue of Microorganisms (GCM) 10K type strain sequencing project: providing services to taxonomists for standard genome sequencing and annotation.</title>
        <authorList>
            <consortium name="The Broad Institute Genomics Platform"/>
            <consortium name="The Broad Institute Genome Sequencing Center for Infectious Disease"/>
            <person name="Wu L."/>
            <person name="Ma J."/>
        </authorList>
    </citation>
    <scope>NUCLEOTIDE SEQUENCE [LARGE SCALE GENOMIC DNA]</scope>
    <source>
        <strain evidence="3">KCTC 42730</strain>
    </source>
</reference>
<proteinExistence type="predicted"/>
<accession>A0ABV7CE03</accession>
<comment type="caution">
    <text evidence="2">The sequence shown here is derived from an EMBL/GenBank/DDBJ whole genome shotgun (WGS) entry which is preliminary data.</text>
</comment>
<dbReference type="InterPro" id="IPR009003">
    <property type="entry name" value="Peptidase_S1_PA"/>
</dbReference>
<evidence type="ECO:0000313" key="2">
    <source>
        <dbReference type="EMBL" id="MFC3031013.1"/>
    </source>
</evidence>
<dbReference type="Gene3D" id="2.40.10.10">
    <property type="entry name" value="Trypsin-like serine proteases"/>
    <property type="match status" value="1"/>
</dbReference>
<dbReference type="InterPro" id="IPR001254">
    <property type="entry name" value="Trypsin_dom"/>
</dbReference>
<dbReference type="SMART" id="SM00020">
    <property type="entry name" value="Tryp_SPc"/>
    <property type="match status" value="1"/>
</dbReference>
<dbReference type="Proteomes" id="UP001595453">
    <property type="component" value="Unassembled WGS sequence"/>
</dbReference>
<evidence type="ECO:0000259" key="1">
    <source>
        <dbReference type="PROSITE" id="PS50240"/>
    </source>
</evidence>
<keyword evidence="3" id="KW-1185">Reference proteome</keyword>
<dbReference type="RefSeq" id="WP_377119825.1">
    <property type="nucleotide sequence ID" value="NZ_JBHRSD010000001.1"/>
</dbReference>
<organism evidence="2 3">
    <name type="scientific">Pseudoalteromonas fenneropenaei</name>
    <dbReference type="NCBI Taxonomy" id="1737459"/>
    <lineage>
        <taxon>Bacteria</taxon>
        <taxon>Pseudomonadati</taxon>
        <taxon>Pseudomonadota</taxon>
        <taxon>Gammaproteobacteria</taxon>
        <taxon>Alteromonadales</taxon>
        <taxon>Pseudoalteromonadaceae</taxon>
        <taxon>Pseudoalteromonas</taxon>
    </lineage>
</organism>
<dbReference type="PROSITE" id="PS50240">
    <property type="entry name" value="TRYPSIN_DOM"/>
    <property type="match status" value="1"/>
</dbReference>
<evidence type="ECO:0000313" key="3">
    <source>
        <dbReference type="Proteomes" id="UP001595453"/>
    </source>
</evidence>
<dbReference type="SUPFAM" id="SSF50494">
    <property type="entry name" value="Trypsin-like serine proteases"/>
    <property type="match status" value="1"/>
</dbReference>